<organism evidence="2 3">
    <name type="scientific">Acropora cervicornis</name>
    <name type="common">Staghorn coral</name>
    <dbReference type="NCBI Taxonomy" id="6130"/>
    <lineage>
        <taxon>Eukaryota</taxon>
        <taxon>Metazoa</taxon>
        <taxon>Cnidaria</taxon>
        <taxon>Anthozoa</taxon>
        <taxon>Hexacorallia</taxon>
        <taxon>Scleractinia</taxon>
        <taxon>Astrocoeniina</taxon>
        <taxon>Acroporidae</taxon>
        <taxon>Acropora</taxon>
    </lineage>
</organism>
<dbReference type="EMBL" id="JARQWQ010000025">
    <property type="protein sequence ID" value="KAK2563423.1"/>
    <property type="molecule type" value="Genomic_DNA"/>
</dbReference>
<reference evidence="2" key="2">
    <citation type="journal article" date="2023" name="Science">
        <title>Genomic signatures of disease resistance in endangered staghorn corals.</title>
        <authorList>
            <person name="Vollmer S.V."/>
            <person name="Selwyn J.D."/>
            <person name="Despard B.A."/>
            <person name="Roesel C.L."/>
        </authorList>
    </citation>
    <scope>NUCLEOTIDE SEQUENCE</scope>
    <source>
        <strain evidence="2">K2</strain>
    </source>
</reference>
<feature type="region of interest" description="Disordered" evidence="1">
    <location>
        <begin position="161"/>
        <end position="306"/>
    </location>
</feature>
<feature type="compositionally biased region" description="Polar residues" evidence="1">
    <location>
        <begin position="169"/>
        <end position="179"/>
    </location>
</feature>
<feature type="compositionally biased region" description="Basic and acidic residues" evidence="1">
    <location>
        <begin position="111"/>
        <end position="120"/>
    </location>
</feature>
<dbReference type="Proteomes" id="UP001249851">
    <property type="component" value="Unassembled WGS sequence"/>
</dbReference>
<reference evidence="2" key="1">
    <citation type="journal article" date="2023" name="G3 (Bethesda)">
        <title>Whole genome assembly and annotation of the endangered Caribbean coral Acropora cervicornis.</title>
        <authorList>
            <person name="Selwyn J.D."/>
            <person name="Vollmer S.V."/>
        </authorList>
    </citation>
    <scope>NUCLEOTIDE SEQUENCE</scope>
    <source>
        <strain evidence="2">K2</strain>
    </source>
</reference>
<feature type="region of interest" description="Disordered" evidence="1">
    <location>
        <begin position="1"/>
        <end position="21"/>
    </location>
</feature>
<evidence type="ECO:0000313" key="2">
    <source>
        <dbReference type="EMBL" id="KAK2563423.1"/>
    </source>
</evidence>
<feature type="compositionally biased region" description="Polar residues" evidence="1">
    <location>
        <begin position="274"/>
        <end position="284"/>
    </location>
</feature>
<feature type="compositionally biased region" description="Basic and acidic residues" evidence="1">
    <location>
        <begin position="58"/>
        <end position="74"/>
    </location>
</feature>
<evidence type="ECO:0000313" key="3">
    <source>
        <dbReference type="Proteomes" id="UP001249851"/>
    </source>
</evidence>
<name>A0AAD9QLD6_ACRCE</name>
<gene>
    <name evidence="2" type="ORF">P5673_013123</name>
</gene>
<keyword evidence="3" id="KW-1185">Reference proteome</keyword>
<feature type="region of interest" description="Disordered" evidence="1">
    <location>
        <begin position="44"/>
        <end position="149"/>
    </location>
</feature>
<accession>A0AAD9QLD6</accession>
<feature type="compositionally biased region" description="Basic and acidic residues" evidence="1">
    <location>
        <begin position="83"/>
        <end position="104"/>
    </location>
</feature>
<sequence length="306" mass="33954">MFSSLTSLVWGGTEEQTQPINNVTISLDDTTVTEDDWVFVEETARENYRQRHGNSSQEDEKASSLHALFEKNKPEFSASINEETSRGEISLKTEPPDSIDHESVENLLAEKASDSSDKSSLEILFAEVQPTENEPKEDSDYSMKTDETNFSEKSSLQFLFDESLHKETSNSGNNSTSALTLKPQVDPSVVLAPNSEQSRPFKKSYSADNYREPAKLAEPTVLRRRHVTRASKRSGECATMVVGNSSLEKRNKQPSQGTSGVGRGQETKGRTRRANSVSSGQSDNNHGKRRKRTAEKLSGKGGRRNC</sequence>
<feature type="compositionally biased region" description="Basic residues" evidence="1">
    <location>
        <begin position="222"/>
        <end position="232"/>
    </location>
</feature>
<evidence type="ECO:0000256" key="1">
    <source>
        <dbReference type="SAM" id="MobiDB-lite"/>
    </source>
</evidence>
<feature type="compositionally biased region" description="Basic and acidic residues" evidence="1">
    <location>
        <begin position="133"/>
        <end position="147"/>
    </location>
</feature>
<comment type="caution">
    <text evidence="2">The sequence shown here is derived from an EMBL/GenBank/DDBJ whole genome shotgun (WGS) entry which is preliminary data.</text>
</comment>
<proteinExistence type="predicted"/>
<protein>
    <submittedName>
        <fullName evidence="2">Uncharacterized protein</fullName>
    </submittedName>
</protein>
<dbReference type="AlphaFoldDB" id="A0AAD9QLD6"/>